<dbReference type="GO" id="GO:0016887">
    <property type="term" value="F:ATP hydrolysis activity"/>
    <property type="evidence" value="ECO:0007669"/>
    <property type="project" value="InterPro"/>
</dbReference>
<dbReference type="Gene3D" id="1.20.1560.10">
    <property type="entry name" value="ABC transporter type 1, transmembrane domain"/>
    <property type="match status" value="2"/>
</dbReference>
<feature type="transmembrane region" description="Helical" evidence="8">
    <location>
        <begin position="173"/>
        <end position="191"/>
    </location>
</feature>
<dbReference type="SUPFAM" id="SSF52540">
    <property type="entry name" value="P-loop containing nucleoside triphosphate hydrolases"/>
    <property type="match status" value="1"/>
</dbReference>
<dbReference type="Gene3D" id="3.40.50.300">
    <property type="entry name" value="P-loop containing nucleotide triphosphate hydrolases"/>
    <property type="match status" value="1"/>
</dbReference>
<feature type="transmembrane region" description="Helical" evidence="8">
    <location>
        <begin position="293"/>
        <end position="312"/>
    </location>
</feature>
<dbReference type="InterPro" id="IPR003439">
    <property type="entry name" value="ABC_transporter-like_ATP-bd"/>
</dbReference>
<dbReference type="AlphaFoldDB" id="A0A098B454"/>
<dbReference type="GO" id="GO:0034040">
    <property type="term" value="F:ATPase-coupled lipid transmembrane transporter activity"/>
    <property type="evidence" value="ECO:0007669"/>
    <property type="project" value="TreeGrafter"/>
</dbReference>
<evidence type="ECO:0000259" key="9">
    <source>
        <dbReference type="PROSITE" id="PS50893"/>
    </source>
</evidence>
<proteinExistence type="predicted"/>
<protein>
    <submittedName>
        <fullName evidence="11">Iron import ATP-binding/permease protein IrtA</fullName>
    </submittedName>
</protein>
<evidence type="ECO:0000256" key="1">
    <source>
        <dbReference type="ARBA" id="ARBA00004651"/>
    </source>
</evidence>
<dbReference type="InterPro" id="IPR027417">
    <property type="entry name" value="P-loop_NTPase"/>
</dbReference>
<dbReference type="InterPro" id="IPR036640">
    <property type="entry name" value="ABC1_TM_sf"/>
</dbReference>
<dbReference type="RefSeq" id="WP_208926182.1">
    <property type="nucleotide sequence ID" value="NZ_LK996017.1"/>
</dbReference>
<dbReference type="GO" id="GO:0005524">
    <property type="term" value="F:ATP binding"/>
    <property type="evidence" value="ECO:0007669"/>
    <property type="project" value="UniProtKB-KW"/>
</dbReference>
<dbReference type="InterPro" id="IPR039421">
    <property type="entry name" value="Type_1_exporter"/>
</dbReference>
<dbReference type="SUPFAM" id="SSF90123">
    <property type="entry name" value="ABC transporter transmembrane region"/>
    <property type="match status" value="1"/>
</dbReference>
<dbReference type="SMART" id="SM00382">
    <property type="entry name" value="AAA"/>
    <property type="match status" value="1"/>
</dbReference>
<dbReference type="PROSITE" id="PS50929">
    <property type="entry name" value="ABC_TM1F"/>
    <property type="match status" value="1"/>
</dbReference>
<feature type="domain" description="ABC transporter" evidence="9">
    <location>
        <begin position="350"/>
        <end position="586"/>
    </location>
</feature>
<evidence type="ECO:0000256" key="6">
    <source>
        <dbReference type="ARBA" id="ARBA00022989"/>
    </source>
</evidence>
<evidence type="ECO:0000256" key="2">
    <source>
        <dbReference type="ARBA" id="ARBA00022448"/>
    </source>
</evidence>
<dbReference type="PATRIC" id="fig|49338.4.peg.4053"/>
<keyword evidence="5 11" id="KW-0067">ATP-binding</keyword>
<dbReference type="GO" id="GO:0140359">
    <property type="term" value="F:ABC-type transporter activity"/>
    <property type="evidence" value="ECO:0007669"/>
    <property type="project" value="InterPro"/>
</dbReference>
<dbReference type="Pfam" id="PF00664">
    <property type="entry name" value="ABC_membrane"/>
    <property type="match status" value="1"/>
</dbReference>
<dbReference type="PANTHER" id="PTHR24221:SF397">
    <property type="entry name" value="ABC TRANSPORTER, ATP-BINDING TRANSMEMBRANE PROTEIN"/>
    <property type="match status" value="1"/>
</dbReference>
<reference evidence="11" key="1">
    <citation type="submission" date="2014-07" db="EMBL/GenBank/DDBJ databases">
        <authorList>
            <person name="Hornung V.Bastian."/>
        </authorList>
    </citation>
    <scope>NUCLEOTIDE SEQUENCE</scope>
    <source>
        <strain evidence="11">PCE-S</strain>
    </source>
</reference>
<accession>A0A098B454</accession>
<dbReference type="EMBL" id="LK996017">
    <property type="protein sequence ID" value="CDX03663.1"/>
    <property type="molecule type" value="Genomic_DNA"/>
</dbReference>
<evidence type="ECO:0000256" key="4">
    <source>
        <dbReference type="ARBA" id="ARBA00022741"/>
    </source>
</evidence>
<dbReference type="Pfam" id="PF00005">
    <property type="entry name" value="ABC_tran"/>
    <property type="match status" value="1"/>
</dbReference>
<gene>
    <name evidence="11" type="ORF">DPCES_3777</name>
</gene>
<feature type="transmembrane region" description="Helical" evidence="8">
    <location>
        <begin position="258"/>
        <end position="281"/>
    </location>
</feature>
<dbReference type="InterPro" id="IPR017871">
    <property type="entry name" value="ABC_transporter-like_CS"/>
</dbReference>
<feature type="domain" description="ABC transmembrane type-1" evidence="10">
    <location>
        <begin position="26"/>
        <end position="302"/>
    </location>
</feature>
<dbReference type="InterPro" id="IPR011527">
    <property type="entry name" value="ABC1_TM_dom"/>
</dbReference>
<keyword evidence="7 8" id="KW-0472">Membrane</keyword>
<keyword evidence="6 8" id="KW-1133">Transmembrane helix</keyword>
<evidence type="ECO:0000313" key="11">
    <source>
        <dbReference type="EMBL" id="CDX03663.1"/>
    </source>
</evidence>
<keyword evidence="4" id="KW-0547">Nucleotide-binding</keyword>
<organism evidence="11">
    <name type="scientific">Desulfitobacterium hafniense</name>
    <name type="common">Desulfitobacterium frappieri</name>
    <dbReference type="NCBI Taxonomy" id="49338"/>
    <lineage>
        <taxon>Bacteria</taxon>
        <taxon>Bacillati</taxon>
        <taxon>Bacillota</taxon>
        <taxon>Clostridia</taxon>
        <taxon>Eubacteriales</taxon>
        <taxon>Desulfitobacteriaceae</taxon>
        <taxon>Desulfitobacterium</taxon>
    </lineage>
</organism>
<dbReference type="GO" id="GO:0005886">
    <property type="term" value="C:plasma membrane"/>
    <property type="evidence" value="ECO:0007669"/>
    <property type="project" value="UniProtKB-SubCell"/>
</dbReference>
<name>A0A098B454_DESHA</name>
<dbReference type="InterPro" id="IPR003593">
    <property type="entry name" value="AAA+_ATPase"/>
</dbReference>
<evidence type="ECO:0000259" key="10">
    <source>
        <dbReference type="PROSITE" id="PS50929"/>
    </source>
</evidence>
<feature type="transmembrane region" description="Helical" evidence="8">
    <location>
        <begin position="24"/>
        <end position="50"/>
    </location>
</feature>
<evidence type="ECO:0000256" key="5">
    <source>
        <dbReference type="ARBA" id="ARBA00022840"/>
    </source>
</evidence>
<comment type="subcellular location">
    <subcellularLocation>
        <location evidence="1">Cell membrane</location>
        <topology evidence="1">Multi-pass membrane protein</topology>
    </subcellularLocation>
</comment>
<feature type="transmembrane region" description="Helical" evidence="8">
    <location>
        <begin position="71"/>
        <end position="96"/>
    </location>
</feature>
<evidence type="ECO:0000256" key="7">
    <source>
        <dbReference type="ARBA" id="ARBA00023136"/>
    </source>
</evidence>
<keyword evidence="3 8" id="KW-0812">Transmembrane</keyword>
<sequence>MSSAGKQKTGTARLLELAGTKKPLIIGAGVLSALASIVSFVPYIAIYLIVKEVLTALPDLEVLNSALMIRYGWLAFGGVVGNILLYFGALSCSHLAAFGTLYELKVNFATHLAKVPLGFHVMIGSGKLRKITDDNIEKVEGFIAHQLPDLVAAFVAPVVMIMILLAVDWRLGLAALAGVIVAFLIQMSVYGNEGSKAMMKKYQASLEDMNNASVEYVRGISVVKAFRQTVYSFRRLHDTIKAYTSMVIPYTLSWQNSFSAFVALVNNIYLFVVPVGIFIGMRTTDYIGFLSNFIFYLIFVQSVATILMKIMYVNGNAMKIIGGVEAMDRVLAEPELPQPANPQTVTQYDVNFADVVFSYDKDKKTEALSGVSFAAKQGQITAIVGPSGGGKSTIAHLIPRFFDVSGGQITIGGVDVRQMNSHYLMEKVTFVFQDVFLFKQSVMDNIRMGNPQASDQEVREAAQAAQCHDFIMKLPQEYDTVIGTRGVHLSGGEKQRIAIARAIVKDAPIVVLDEATAFADPENEHLIQKAFERLMKDKTVIMIAHRLSTVQGADKIVVVEEGKVCEEGTHEELLARGGKYAAMWKTYMDTASWTMSQEEVFAHA</sequence>
<evidence type="ECO:0000256" key="3">
    <source>
        <dbReference type="ARBA" id="ARBA00022692"/>
    </source>
</evidence>
<dbReference type="PROSITE" id="PS00211">
    <property type="entry name" value="ABC_TRANSPORTER_1"/>
    <property type="match status" value="1"/>
</dbReference>
<evidence type="ECO:0000256" key="8">
    <source>
        <dbReference type="SAM" id="Phobius"/>
    </source>
</evidence>
<dbReference type="FunFam" id="3.40.50.300:FF:000287">
    <property type="entry name" value="Multidrug ABC transporter ATP-binding protein"/>
    <property type="match status" value="1"/>
</dbReference>
<keyword evidence="2" id="KW-0813">Transport</keyword>
<dbReference type="PROSITE" id="PS50893">
    <property type="entry name" value="ABC_TRANSPORTER_2"/>
    <property type="match status" value="1"/>
</dbReference>
<feature type="transmembrane region" description="Helical" evidence="8">
    <location>
        <begin position="147"/>
        <end position="167"/>
    </location>
</feature>
<dbReference type="PANTHER" id="PTHR24221">
    <property type="entry name" value="ATP-BINDING CASSETTE SUB-FAMILY B"/>
    <property type="match status" value="1"/>
</dbReference>